<dbReference type="SMART" id="SM00919">
    <property type="entry name" value="Malic_M"/>
    <property type="match status" value="1"/>
</dbReference>
<dbReference type="SMART" id="SM01274">
    <property type="entry name" value="malic"/>
    <property type="match status" value="1"/>
</dbReference>
<dbReference type="InterPro" id="IPR037062">
    <property type="entry name" value="Malic_N_dom_sf"/>
</dbReference>
<evidence type="ECO:0000256" key="3">
    <source>
        <dbReference type="ARBA" id="ARBA00022723"/>
    </source>
</evidence>
<dbReference type="InterPro" id="IPR012301">
    <property type="entry name" value="Malic_N_dom"/>
</dbReference>
<sequence>MADLTDTVSDPPGQQAGAPRPTGRPSGAGYTVTMRVVAPNDPALLPRLATAVSEAHAVLTGLDLVEVTTAGATVDVTLLALDEAHVGEVAATIEAKTGARVRHTSDPTFLYHLGGKIEVTPRTPLRTRQDMTMAYTPGVGRVAAAIAQRPESAWTLTAKGNSVAIVTDGTAVLGLGNIGPLAALPVMEGKSLIFKEFGGVNAYPICLNAPTPDAVVEATIAIAPGFGGINLEDIAAPACFGIEARLQAELDIPVFHDDQHGTAIVVLAALLNACRITGRTFPDIRVVLVGCGAAGTAISLALLEAGVRDLVIADRDGVLHDGNAALPHHRELAARSNPRGIRDVRTAMHDADVFIGTARRGSIDPEWVKLMSPHPIVFALSNPEPEILPHEVGPDALLATGRTDLPNQINNALCFPGFFRGALDARATRVTSAMKLAATRAIADTVTDEQRAIGVIVPTMFQAALHQAVAKAVADAWRAEHPTIGTGTANDTDDPDTGNRGTVR</sequence>
<dbReference type="InterPro" id="IPR036291">
    <property type="entry name" value="NAD(P)-bd_dom_sf"/>
</dbReference>
<dbReference type="Proteomes" id="UP000008221">
    <property type="component" value="Chromosome"/>
</dbReference>
<dbReference type="SUPFAM" id="SSF51735">
    <property type="entry name" value="NAD(P)-binding Rossmann-fold domains"/>
    <property type="match status" value="1"/>
</dbReference>
<dbReference type="InterPro" id="IPR045213">
    <property type="entry name" value="Malic_NAD-bd_bact_type"/>
</dbReference>
<evidence type="ECO:0000256" key="5">
    <source>
        <dbReference type="SAM" id="MobiDB-lite"/>
    </source>
</evidence>
<dbReference type="CDD" id="cd05311">
    <property type="entry name" value="NAD_bind_2_malic_enz"/>
    <property type="match status" value="1"/>
</dbReference>
<evidence type="ECO:0000313" key="9">
    <source>
        <dbReference type="Proteomes" id="UP000008221"/>
    </source>
</evidence>
<feature type="domain" description="Malic enzyme N-terminal" evidence="7">
    <location>
        <begin position="114"/>
        <end position="247"/>
    </location>
</feature>
<dbReference type="RefSeq" id="WP_011720482.1">
    <property type="nucleotide sequence ID" value="NC_008578.1"/>
</dbReference>
<feature type="region of interest" description="Disordered" evidence="5">
    <location>
        <begin position="483"/>
        <end position="504"/>
    </location>
</feature>
<dbReference type="SUPFAM" id="SSF53223">
    <property type="entry name" value="Aminoacid dehydrogenase-like, N-terminal domain"/>
    <property type="match status" value="1"/>
</dbReference>
<dbReference type="Gene3D" id="3.40.50.720">
    <property type="entry name" value="NAD(P)-binding Rossmann-like Domain"/>
    <property type="match status" value="1"/>
</dbReference>
<protein>
    <submittedName>
        <fullName evidence="8">Malate dehydrogenase (Oxaloacetate-decarboxylating)</fullName>
        <ecNumber evidence="8">1.1.1.38</ecNumber>
    </submittedName>
</protein>
<keyword evidence="4 8" id="KW-0560">Oxidoreductase</keyword>
<keyword evidence="3" id="KW-0479">Metal-binding</keyword>
<accession>A0LVF9</accession>
<organism evidence="8 9">
    <name type="scientific">Acidothermus cellulolyticus (strain ATCC 43068 / DSM 8971 / 11B)</name>
    <dbReference type="NCBI Taxonomy" id="351607"/>
    <lineage>
        <taxon>Bacteria</taxon>
        <taxon>Bacillati</taxon>
        <taxon>Actinomycetota</taxon>
        <taxon>Actinomycetes</taxon>
        <taxon>Acidothermales</taxon>
        <taxon>Acidothermaceae</taxon>
        <taxon>Acidothermus</taxon>
    </lineage>
</organism>
<feature type="domain" description="Malic enzyme NAD-binding" evidence="6">
    <location>
        <begin position="259"/>
        <end position="478"/>
    </location>
</feature>
<keyword evidence="9" id="KW-1185">Reference proteome</keyword>
<comment type="cofactor">
    <cofactor evidence="1">
        <name>Mn(2+)</name>
        <dbReference type="ChEBI" id="CHEBI:29035"/>
    </cofactor>
</comment>
<evidence type="ECO:0000259" key="7">
    <source>
        <dbReference type="SMART" id="SM01274"/>
    </source>
</evidence>
<dbReference type="InParanoid" id="A0LVF9"/>
<dbReference type="eggNOG" id="COG0281">
    <property type="taxonomic scope" value="Bacteria"/>
</dbReference>
<gene>
    <name evidence="8" type="ordered locus">Acel_1647</name>
</gene>
<dbReference type="PANTHER" id="PTHR43237:SF4">
    <property type="entry name" value="NADP-DEPENDENT MALIC ENZYME"/>
    <property type="match status" value="1"/>
</dbReference>
<dbReference type="EMBL" id="CP000481">
    <property type="protein sequence ID" value="ABK53419.1"/>
    <property type="molecule type" value="Genomic_DNA"/>
</dbReference>
<reference evidence="8 9" key="1">
    <citation type="journal article" date="2009" name="Genome Res.">
        <title>Complete genome of the cellulolytic thermophile Acidothermus cellulolyticus 11B provides insights into its ecophysiological and evolutionary adaptations.</title>
        <authorList>
            <person name="Barabote R.D."/>
            <person name="Xie G."/>
            <person name="Leu D.H."/>
            <person name="Normand P."/>
            <person name="Necsulea A."/>
            <person name="Daubin V."/>
            <person name="Medigue C."/>
            <person name="Adney W.S."/>
            <person name="Xu X.C."/>
            <person name="Lapidus A."/>
            <person name="Parales R.E."/>
            <person name="Detter C."/>
            <person name="Pujic P."/>
            <person name="Bruce D."/>
            <person name="Lavire C."/>
            <person name="Challacombe J.F."/>
            <person name="Brettin T.S."/>
            <person name="Berry A.M."/>
        </authorList>
    </citation>
    <scope>NUCLEOTIDE SEQUENCE [LARGE SCALE GENOMIC DNA]</scope>
    <source>
        <strain evidence="9">ATCC 43068 / DSM 8971 / 11B</strain>
    </source>
</reference>
<feature type="region of interest" description="Disordered" evidence="5">
    <location>
        <begin position="1"/>
        <end position="29"/>
    </location>
</feature>
<dbReference type="AlphaFoldDB" id="A0LVF9"/>
<proteinExistence type="predicted"/>
<dbReference type="KEGG" id="ace:Acel_1647"/>
<dbReference type="EC" id="1.1.1.38" evidence="8"/>
<evidence type="ECO:0000259" key="6">
    <source>
        <dbReference type="SMART" id="SM00919"/>
    </source>
</evidence>
<dbReference type="PANTHER" id="PTHR43237">
    <property type="entry name" value="NADP-DEPENDENT MALIC ENZYME"/>
    <property type="match status" value="1"/>
</dbReference>
<evidence type="ECO:0000313" key="8">
    <source>
        <dbReference type="EMBL" id="ABK53419.1"/>
    </source>
</evidence>
<evidence type="ECO:0000256" key="2">
    <source>
        <dbReference type="ARBA" id="ARBA00001946"/>
    </source>
</evidence>
<evidence type="ECO:0000256" key="4">
    <source>
        <dbReference type="ARBA" id="ARBA00023002"/>
    </source>
</evidence>
<dbReference type="Pfam" id="PF00390">
    <property type="entry name" value="malic"/>
    <property type="match status" value="1"/>
</dbReference>
<dbReference type="InterPro" id="IPR051674">
    <property type="entry name" value="Malate_Decarboxylase"/>
</dbReference>
<dbReference type="PROSITE" id="PS00331">
    <property type="entry name" value="MALIC_ENZYMES"/>
    <property type="match status" value="1"/>
</dbReference>
<dbReference type="STRING" id="351607.Acel_1647"/>
<dbReference type="InterPro" id="IPR012302">
    <property type="entry name" value="Malic_NAD-bd"/>
</dbReference>
<dbReference type="InterPro" id="IPR015884">
    <property type="entry name" value="Malic_enzyme_CS"/>
</dbReference>
<dbReference type="GO" id="GO:0016616">
    <property type="term" value="F:oxidoreductase activity, acting on the CH-OH group of donors, NAD or NADP as acceptor"/>
    <property type="evidence" value="ECO:0007669"/>
    <property type="project" value="InterPro"/>
</dbReference>
<dbReference type="GO" id="GO:0051287">
    <property type="term" value="F:NAD binding"/>
    <property type="evidence" value="ECO:0007669"/>
    <property type="project" value="InterPro"/>
</dbReference>
<dbReference type="Pfam" id="PF03949">
    <property type="entry name" value="Malic_M"/>
    <property type="match status" value="1"/>
</dbReference>
<dbReference type="GO" id="GO:0004470">
    <property type="term" value="F:malic enzyme activity"/>
    <property type="evidence" value="ECO:0007669"/>
    <property type="project" value="InterPro"/>
</dbReference>
<dbReference type="GO" id="GO:0046872">
    <property type="term" value="F:metal ion binding"/>
    <property type="evidence" value="ECO:0007669"/>
    <property type="project" value="UniProtKB-KW"/>
</dbReference>
<dbReference type="InterPro" id="IPR046346">
    <property type="entry name" value="Aminoacid_DH-like_N_sf"/>
</dbReference>
<dbReference type="Gene3D" id="3.40.50.10380">
    <property type="entry name" value="Malic enzyme, N-terminal domain"/>
    <property type="match status" value="1"/>
</dbReference>
<dbReference type="OrthoDB" id="9805787at2"/>
<name>A0LVF9_ACIC1</name>
<comment type="cofactor">
    <cofactor evidence="2">
        <name>Mg(2+)</name>
        <dbReference type="ChEBI" id="CHEBI:18420"/>
    </cofactor>
</comment>
<evidence type="ECO:0000256" key="1">
    <source>
        <dbReference type="ARBA" id="ARBA00001936"/>
    </source>
</evidence>
<dbReference type="HOGENOM" id="CLU_034446_2_1_11"/>